<evidence type="ECO:0000256" key="5">
    <source>
        <dbReference type="ARBA" id="ARBA00015522"/>
    </source>
</evidence>
<evidence type="ECO:0000256" key="4">
    <source>
        <dbReference type="ARBA" id="ARBA00011187"/>
    </source>
</evidence>
<feature type="region of interest" description="Disordered" evidence="8">
    <location>
        <begin position="61"/>
        <end position="90"/>
    </location>
</feature>
<dbReference type="GO" id="GO:0042273">
    <property type="term" value="P:ribosomal large subunit biogenesis"/>
    <property type="evidence" value="ECO:0007669"/>
    <property type="project" value="TreeGrafter"/>
</dbReference>
<dbReference type="AlphaFoldDB" id="A0AA39GA31"/>
<proteinExistence type="inferred from homology"/>
<evidence type="ECO:0000313" key="9">
    <source>
        <dbReference type="EMBL" id="KAK0383512.1"/>
    </source>
</evidence>
<keyword evidence="7" id="KW-0687">Ribonucleoprotein</keyword>
<dbReference type="PANTHER" id="PTHR13243:SF1">
    <property type="entry name" value="NUCLEOLAR PROTEIN 16"/>
    <property type="match status" value="1"/>
</dbReference>
<dbReference type="EMBL" id="JAPDFR010000009">
    <property type="protein sequence ID" value="KAK0383512.1"/>
    <property type="molecule type" value="Genomic_DNA"/>
</dbReference>
<evidence type="ECO:0000256" key="1">
    <source>
        <dbReference type="ARBA" id="ARBA00002889"/>
    </source>
</evidence>
<dbReference type="GO" id="GO:0005730">
    <property type="term" value="C:nucleolus"/>
    <property type="evidence" value="ECO:0007669"/>
    <property type="project" value="UniProtKB-SubCell"/>
</dbReference>
<dbReference type="Proteomes" id="UP001175261">
    <property type="component" value="Unassembled WGS sequence"/>
</dbReference>
<keyword evidence="6" id="KW-0539">Nucleus</keyword>
<dbReference type="Pfam" id="PF09420">
    <property type="entry name" value="Nop16"/>
    <property type="match status" value="1"/>
</dbReference>
<reference evidence="9" key="1">
    <citation type="submission" date="2022-10" db="EMBL/GenBank/DDBJ databases">
        <title>Determination and structural analysis of whole genome sequence of Sarocladium strictum F4-1.</title>
        <authorList>
            <person name="Hu L."/>
            <person name="Jiang Y."/>
        </authorList>
    </citation>
    <scope>NUCLEOTIDE SEQUENCE</scope>
    <source>
        <strain evidence="9">F4-1</strain>
    </source>
</reference>
<evidence type="ECO:0000256" key="3">
    <source>
        <dbReference type="ARBA" id="ARBA00008479"/>
    </source>
</evidence>
<sequence>MGRELQKKKRRSGRQPVKMSNKPKNPLNPRGNTIIAKNWNKKETLAQNYKRLGLVSRLKAPTGGTEKKVDEAASARNVEPSSTPFGIAPTSKAIVSEARVERDPATGKILRVYHSSTPNPLNDPLNDVEASGAASSHDPSHQHTLHGTASVAGKGDTEVVRSLLEQSAARGGEPRKKRHQSEREREWLGKLVGRYGDDYAAMAMDAKLNPMQQTAGDIKRRVQRMNAA</sequence>
<comment type="caution">
    <text evidence="9">The sequence shown here is derived from an EMBL/GenBank/DDBJ whole genome shotgun (WGS) entry which is preliminary data.</text>
</comment>
<feature type="region of interest" description="Disordered" evidence="8">
    <location>
        <begin position="113"/>
        <end position="185"/>
    </location>
</feature>
<comment type="similarity">
    <text evidence="3">Belongs to the NOP16 family.</text>
</comment>
<comment type="subunit">
    <text evidence="4">Component of the pre-66S ribosomal particle.</text>
</comment>
<evidence type="ECO:0000256" key="2">
    <source>
        <dbReference type="ARBA" id="ARBA00004604"/>
    </source>
</evidence>
<dbReference type="PANTHER" id="PTHR13243">
    <property type="entry name" value="HSPC111 PROTEIN-RELATED"/>
    <property type="match status" value="1"/>
</dbReference>
<gene>
    <name evidence="9" type="ORF">NLU13_9423</name>
</gene>
<dbReference type="GO" id="GO:1990904">
    <property type="term" value="C:ribonucleoprotein complex"/>
    <property type="evidence" value="ECO:0007669"/>
    <property type="project" value="UniProtKB-KW"/>
</dbReference>
<evidence type="ECO:0000256" key="7">
    <source>
        <dbReference type="ARBA" id="ARBA00023274"/>
    </source>
</evidence>
<accession>A0AA39GA31</accession>
<name>A0AA39GA31_SARSR</name>
<organism evidence="9 10">
    <name type="scientific">Sarocladium strictum</name>
    <name type="common">Black bundle disease fungus</name>
    <name type="synonym">Acremonium strictum</name>
    <dbReference type="NCBI Taxonomy" id="5046"/>
    <lineage>
        <taxon>Eukaryota</taxon>
        <taxon>Fungi</taxon>
        <taxon>Dikarya</taxon>
        <taxon>Ascomycota</taxon>
        <taxon>Pezizomycotina</taxon>
        <taxon>Sordariomycetes</taxon>
        <taxon>Hypocreomycetidae</taxon>
        <taxon>Hypocreales</taxon>
        <taxon>Sarocladiaceae</taxon>
        <taxon>Sarocladium</taxon>
    </lineage>
</organism>
<feature type="region of interest" description="Disordered" evidence="8">
    <location>
        <begin position="1"/>
        <end position="33"/>
    </location>
</feature>
<evidence type="ECO:0000256" key="8">
    <source>
        <dbReference type="SAM" id="MobiDB-lite"/>
    </source>
</evidence>
<keyword evidence="10" id="KW-1185">Reference proteome</keyword>
<feature type="compositionally biased region" description="Basic residues" evidence="8">
    <location>
        <begin position="1"/>
        <end position="13"/>
    </location>
</feature>
<comment type="function">
    <text evidence="1">Involved in the biogenesis of the 60S ribosomal subunit.</text>
</comment>
<comment type="subcellular location">
    <subcellularLocation>
        <location evidence="2">Nucleus</location>
        <location evidence="2">Nucleolus</location>
    </subcellularLocation>
</comment>
<evidence type="ECO:0000256" key="6">
    <source>
        <dbReference type="ARBA" id="ARBA00023242"/>
    </source>
</evidence>
<evidence type="ECO:0000313" key="10">
    <source>
        <dbReference type="Proteomes" id="UP001175261"/>
    </source>
</evidence>
<dbReference type="InterPro" id="IPR019002">
    <property type="entry name" value="Ribosome_biogenesis_Nop16"/>
</dbReference>
<protein>
    <recommendedName>
        <fullName evidence="5">Nucleolar protein 16</fullName>
    </recommendedName>
</protein>